<comment type="caution">
    <text evidence="1">The sequence shown here is derived from an EMBL/GenBank/DDBJ whole genome shotgun (WGS) entry which is preliminary data.</text>
</comment>
<evidence type="ECO:0000313" key="1">
    <source>
        <dbReference type="EMBL" id="CAG8793833.1"/>
    </source>
</evidence>
<protein>
    <submittedName>
        <fullName evidence="1">26611_t:CDS:1</fullName>
    </submittedName>
</protein>
<accession>A0ACA9RIC0</accession>
<reference evidence="1" key="1">
    <citation type="submission" date="2021-06" db="EMBL/GenBank/DDBJ databases">
        <authorList>
            <person name="Kallberg Y."/>
            <person name="Tangrot J."/>
            <person name="Rosling A."/>
        </authorList>
    </citation>
    <scope>NUCLEOTIDE SEQUENCE</scope>
    <source>
        <strain evidence="1">MA461A</strain>
    </source>
</reference>
<gene>
    <name evidence="1" type="ORF">RPERSI_LOCUS19639</name>
</gene>
<feature type="non-terminal residue" evidence="1">
    <location>
        <position position="1"/>
    </location>
</feature>
<dbReference type="EMBL" id="CAJVQC010054140">
    <property type="protein sequence ID" value="CAG8793833.1"/>
    <property type="molecule type" value="Genomic_DNA"/>
</dbReference>
<organism evidence="1 2">
    <name type="scientific">Racocetra persica</name>
    <dbReference type="NCBI Taxonomy" id="160502"/>
    <lineage>
        <taxon>Eukaryota</taxon>
        <taxon>Fungi</taxon>
        <taxon>Fungi incertae sedis</taxon>
        <taxon>Mucoromycota</taxon>
        <taxon>Glomeromycotina</taxon>
        <taxon>Glomeromycetes</taxon>
        <taxon>Diversisporales</taxon>
        <taxon>Gigasporaceae</taxon>
        <taxon>Racocetra</taxon>
    </lineage>
</organism>
<proteinExistence type="predicted"/>
<sequence>SEISRRDRNKENLPRPIELFKLHLGDVPEVQKPKLPFGLSSEKAITDYLHKMGTDFFKMVRLVATIPAEFTEETKAIMRQCIYDANLISNSGTQNLQFTTEPEAAAVHCMKVLNDHGLKAGSTFLIVDCGGGTVDLTVRKLLKNNQLSEITERTGGFCGGSYVDKNFIKYLEDKVGKNAISYLRDKNYRQFHYMIHQFCERVKIPFTDNISDFRTFEFDIVKYCPALKNYVNGTIKDVLEDED</sequence>
<evidence type="ECO:0000313" key="2">
    <source>
        <dbReference type="Proteomes" id="UP000789920"/>
    </source>
</evidence>
<keyword evidence="2" id="KW-1185">Reference proteome</keyword>
<name>A0ACA9RIC0_9GLOM</name>
<dbReference type="Proteomes" id="UP000789920">
    <property type="component" value="Unassembled WGS sequence"/>
</dbReference>